<dbReference type="EMBL" id="GANO01000218">
    <property type="protein sequence ID" value="JAB59653.1"/>
    <property type="molecule type" value="mRNA"/>
</dbReference>
<name>U5EX61_9DIPT</name>
<reference evidence="9" key="1">
    <citation type="journal article" date="2014" name="Insect Biochem. Mol. Biol.">
        <title>An insight into the sialome of the frog biting fly, Corethrella appendiculata.</title>
        <authorList>
            <person name="Ribeiro J.M.C."/>
            <person name="Chagas A.C."/>
            <person name="Pham V.M."/>
            <person name="Lounibos L.P."/>
            <person name="Calvo E."/>
        </authorList>
    </citation>
    <scope>NUCLEOTIDE SEQUENCE</scope>
    <source>
        <tissue evidence="9">Salivary glands</tissue>
    </source>
</reference>
<dbReference type="PANTHER" id="PTHR28631:SF1">
    <property type="entry name" value="ACTIN MATURATION PROTEASE"/>
    <property type="match status" value="1"/>
</dbReference>
<dbReference type="GO" id="GO:0004177">
    <property type="term" value="F:aminopeptidase activity"/>
    <property type="evidence" value="ECO:0007669"/>
    <property type="project" value="UniProtKB-KW"/>
</dbReference>
<keyword evidence="1" id="KW-0031">Aminopeptidase</keyword>
<protein>
    <recommendedName>
        <fullName evidence="5">Actin maturation protease</fullName>
    </recommendedName>
    <alternativeName>
        <fullName evidence="6">Actin aminopeptidase ACTMAP</fullName>
    </alternativeName>
</protein>
<feature type="region of interest" description="Disordered" evidence="8">
    <location>
        <begin position="20"/>
        <end position="41"/>
    </location>
</feature>
<evidence type="ECO:0000313" key="9">
    <source>
        <dbReference type="EMBL" id="JAB59653.1"/>
    </source>
</evidence>
<proteinExistence type="evidence at transcript level"/>
<feature type="compositionally biased region" description="Low complexity" evidence="8">
    <location>
        <begin position="28"/>
        <end position="41"/>
    </location>
</feature>
<comment type="similarity">
    <text evidence="4">Belongs to the ACTMAP family.</text>
</comment>
<evidence type="ECO:0000256" key="3">
    <source>
        <dbReference type="ARBA" id="ARBA00022801"/>
    </source>
</evidence>
<organism evidence="9">
    <name type="scientific">Corethrella appendiculata</name>
    <dbReference type="NCBI Taxonomy" id="1370023"/>
    <lineage>
        <taxon>Eukaryota</taxon>
        <taxon>Metazoa</taxon>
        <taxon>Ecdysozoa</taxon>
        <taxon>Arthropoda</taxon>
        <taxon>Hexapoda</taxon>
        <taxon>Insecta</taxon>
        <taxon>Pterygota</taxon>
        <taxon>Neoptera</taxon>
        <taxon>Endopterygota</taxon>
        <taxon>Diptera</taxon>
        <taxon>Nematocera</taxon>
        <taxon>Culicoidea</taxon>
        <taxon>Chaoboridae</taxon>
        <taxon>Corethrella</taxon>
    </lineage>
</organism>
<keyword evidence="2" id="KW-0645">Protease</keyword>
<keyword evidence="3" id="KW-0378">Hydrolase</keyword>
<evidence type="ECO:0000256" key="5">
    <source>
        <dbReference type="ARBA" id="ARBA00034848"/>
    </source>
</evidence>
<dbReference type="Pfam" id="PF21646">
    <property type="entry name" value="ACTMAP-like_C"/>
    <property type="match status" value="1"/>
</dbReference>
<evidence type="ECO:0000256" key="8">
    <source>
        <dbReference type="SAM" id="MobiDB-lite"/>
    </source>
</evidence>
<evidence type="ECO:0000256" key="6">
    <source>
        <dbReference type="ARBA" id="ARBA00034908"/>
    </source>
</evidence>
<evidence type="ECO:0000256" key="4">
    <source>
        <dbReference type="ARBA" id="ARBA00034725"/>
    </source>
</evidence>
<evidence type="ECO:0000256" key="1">
    <source>
        <dbReference type="ARBA" id="ARBA00022438"/>
    </source>
</evidence>
<evidence type="ECO:0000256" key="7">
    <source>
        <dbReference type="ARBA" id="ARBA00049041"/>
    </source>
</evidence>
<sequence>MSPSPIPPCPPPLPAKKLAQTTKKLSTSKNSIKNNESNKENIQSNDIDESYALLNRKFYSRECDWALKYPDIQKACYLAKVCLYKAPTELRLSVIEPILQVGPTCGLTALSMLFEGEPTAGLLLDEVKKLGYSNNGEMFSTQQMSELLGKILSRKQLDNEITNMVICGAYCDSTIEIKLKLGAILLVPYDSDYDHAPCLKFGHRAHWALIVGYLVDEDKKFYVIARHGKTKNLAVWQLSDLIRSNSNLTEFVQPVGHPNETFILPDEGIGGKNGLRSKFILIEGFKTKNEIII</sequence>
<dbReference type="PANTHER" id="PTHR28631">
    <property type="entry name" value="UPF0692 PROTEIN C19ORF54"/>
    <property type="match status" value="1"/>
</dbReference>
<dbReference type="GO" id="GO:0006508">
    <property type="term" value="P:proteolysis"/>
    <property type="evidence" value="ECO:0007669"/>
    <property type="project" value="UniProtKB-KW"/>
</dbReference>
<dbReference type="AlphaFoldDB" id="U5EX61"/>
<evidence type="ECO:0000256" key="2">
    <source>
        <dbReference type="ARBA" id="ARBA00022670"/>
    </source>
</evidence>
<comment type="catalytic activity">
    <reaction evidence="7">
        <text>N-terminal N(alpha)-acetyl-L-cysteinyl-L-aspartyl-[protein] + H2O = N-terminal L-aspartyl-[protein] + N-acetyl-L-cysteine</text>
        <dbReference type="Rhea" id="RHEA:74579"/>
        <dbReference type="Rhea" id="RHEA-COMP:12669"/>
        <dbReference type="Rhea" id="RHEA-COMP:18395"/>
        <dbReference type="ChEBI" id="CHEBI:15377"/>
        <dbReference type="ChEBI" id="CHEBI:64720"/>
        <dbReference type="ChEBI" id="CHEBI:78236"/>
        <dbReference type="ChEBI" id="CHEBI:193599"/>
    </reaction>
    <physiologicalReaction direction="left-to-right" evidence="7">
        <dbReference type="Rhea" id="RHEA:74580"/>
    </physiologicalReaction>
</comment>
<accession>U5EX61</accession>
<dbReference type="InterPro" id="IPR040043">
    <property type="entry name" value="ACTMAP"/>
</dbReference>